<name>A0A6H1Z7E4_9ZZZZ</name>
<reference evidence="1" key="1">
    <citation type="submission" date="2020-03" db="EMBL/GenBank/DDBJ databases">
        <title>The deep terrestrial virosphere.</title>
        <authorList>
            <person name="Holmfeldt K."/>
            <person name="Nilsson E."/>
            <person name="Simone D."/>
            <person name="Lopez-Fernandez M."/>
            <person name="Wu X."/>
            <person name="de Brujin I."/>
            <person name="Lundin D."/>
            <person name="Andersson A."/>
            <person name="Bertilsson S."/>
            <person name="Dopson M."/>
        </authorList>
    </citation>
    <scope>NUCLEOTIDE SEQUENCE</scope>
    <source>
        <strain evidence="1">MM171A00097</strain>
        <strain evidence="2">MM171B00542</strain>
    </source>
</reference>
<organism evidence="1">
    <name type="scientific">viral metagenome</name>
    <dbReference type="NCBI Taxonomy" id="1070528"/>
    <lineage>
        <taxon>unclassified sequences</taxon>
        <taxon>metagenomes</taxon>
        <taxon>organismal metagenomes</taxon>
    </lineage>
</organism>
<gene>
    <name evidence="1" type="ORF">MM171A00097_0105</name>
    <name evidence="2" type="ORF">MM171B00542_0006</name>
</gene>
<evidence type="ECO:0000313" key="2">
    <source>
        <dbReference type="EMBL" id="QJB03835.1"/>
    </source>
</evidence>
<protein>
    <submittedName>
        <fullName evidence="1">Uncharacterized protein</fullName>
    </submittedName>
</protein>
<dbReference type="EMBL" id="MT143863">
    <property type="protein sequence ID" value="QJB03835.1"/>
    <property type="molecule type" value="Genomic_DNA"/>
</dbReference>
<dbReference type="EMBL" id="MT143710">
    <property type="protein sequence ID" value="QJA43458.1"/>
    <property type="molecule type" value="Genomic_DNA"/>
</dbReference>
<dbReference type="AlphaFoldDB" id="A0A6H1Z7E4"/>
<sequence>MIEEKPTAEATVSPGVPKLLQQGYYVRFTDAWPAEQSAVRGKTFQIAETNQITYDIFHIIPTNDYRDVDLSNSAGGEMIYPENINTLYEVVAGFKPGNYLAQIFIPAGEALSRLEAPSMNPSPTSATLRYLGQRTPTNCPYDDKRLFFYFVKNVEPLILRMLIDTGIDFEKFVIGLMINKCRLSQIATPTAEQLRLAKLIRYYSELRW</sequence>
<evidence type="ECO:0000313" key="1">
    <source>
        <dbReference type="EMBL" id="QJA43458.1"/>
    </source>
</evidence>
<proteinExistence type="predicted"/>
<accession>A0A6H1Z7E4</accession>